<dbReference type="SUPFAM" id="SSF103473">
    <property type="entry name" value="MFS general substrate transporter"/>
    <property type="match status" value="1"/>
</dbReference>
<dbReference type="RefSeq" id="WP_189330038.1">
    <property type="nucleotide sequence ID" value="NZ_AP023356.1"/>
</dbReference>
<dbReference type="Proteomes" id="UP000676967">
    <property type="component" value="Chromosome"/>
</dbReference>
<reference evidence="2 3" key="1">
    <citation type="submission" date="2020-08" db="EMBL/GenBank/DDBJ databases">
        <title>Whole genome shotgun sequence of Actinoplanes ianthinogenes NBRC 13996.</title>
        <authorList>
            <person name="Komaki H."/>
            <person name="Tamura T."/>
        </authorList>
    </citation>
    <scope>NUCLEOTIDE SEQUENCE [LARGE SCALE GENOMIC DNA]</scope>
    <source>
        <strain evidence="2 3">NBRC 13996</strain>
    </source>
</reference>
<evidence type="ECO:0000313" key="3">
    <source>
        <dbReference type="Proteomes" id="UP000676967"/>
    </source>
</evidence>
<protein>
    <recommendedName>
        <fullName evidence="4">Major facilitator superfamily (MFS) profile domain-containing protein</fullName>
    </recommendedName>
</protein>
<accession>A0ABN6CR03</accession>
<proteinExistence type="predicted"/>
<feature type="transmembrane region" description="Helical" evidence="1">
    <location>
        <begin position="12"/>
        <end position="29"/>
    </location>
</feature>
<keyword evidence="1" id="KW-0812">Transmembrane</keyword>
<dbReference type="EMBL" id="AP023356">
    <property type="protein sequence ID" value="BCJ47655.1"/>
    <property type="molecule type" value="Genomic_DNA"/>
</dbReference>
<evidence type="ECO:0000256" key="1">
    <source>
        <dbReference type="SAM" id="Phobius"/>
    </source>
</evidence>
<keyword evidence="3" id="KW-1185">Reference proteome</keyword>
<evidence type="ECO:0008006" key="4">
    <source>
        <dbReference type="Google" id="ProtNLM"/>
    </source>
</evidence>
<sequence>MTTTRTDRIPAHVWRIAGVVVFGAVMGMLDTSLVNIGLRTIGTDLGAPLPTVQWVASAYCWPSASRSPCAAGSPAGSA</sequence>
<keyword evidence="1" id="KW-1133">Transmembrane helix</keyword>
<evidence type="ECO:0000313" key="2">
    <source>
        <dbReference type="EMBL" id="BCJ47655.1"/>
    </source>
</evidence>
<dbReference type="InterPro" id="IPR036259">
    <property type="entry name" value="MFS_trans_sf"/>
</dbReference>
<keyword evidence="1" id="KW-0472">Membrane</keyword>
<organism evidence="2 3">
    <name type="scientific">Actinoplanes ianthinogenes</name>
    <dbReference type="NCBI Taxonomy" id="122358"/>
    <lineage>
        <taxon>Bacteria</taxon>
        <taxon>Bacillati</taxon>
        <taxon>Actinomycetota</taxon>
        <taxon>Actinomycetes</taxon>
        <taxon>Micromonosporales</taxon>
        <taxon>Micromonosporaceae</taxon>
        <taxon>Actinoplanes</taxon>
    </lineage>
</organism>
<gene>
    <name evidence="2" type="ORF">Aiant_83120</name>
</gene>
<name>A0ABN6CR03_9ACTN</name>